<keyword evidence="7" id="KW-1185">Reference proteome</keyword>
<evidence type="ECO:0000256" key="4">
    <source>
        <dbReference type="ARBA" id="ARBA00023136"/>
    </source>
</evidence>
<keyword evidence="3" id="KW-0808">Transferase</keyword>
<dbReference type="GO" id="GO:0016020">
    <property type="term" value="C:membrane"/>
    <property type="evidence" value="ECO:0007669"/>
    <property type="project" value="UniProtKB-SubCell"/>
</dbReference>
<protein>
    <submittedName>
        <fullName evidence="6">Uncharacterized protein</fullName>
    </submittedName>
</protein>
<dbReference type="Pfam" id="PF02485">
    <property type="entry name" value="Branch"/>
    <property type="match status" value="2"/>
</dbReference>
<evidence type="ECO:0000256" key="2">
    <source>
        <dbReference type="ARBA" id="ARBA00022676"/>
    </source>
</evidence>
<evidence type="ECO:0000313" key="7">
    <source>
        <dbReference type="Proteomes" id="UP001346149"/>
    </source>
</evidence>
<gene>
    <name evidence="6" type="ORF">SAY86_023581</name>
</gene>
<dbReference type="Proteomes" id="UP001346149">
    <property type="component" value="Unassembled WGS sequence"/>
</dbReference>
<proteinExistence type="predicted"/>
<organism evidence="6 7">
    <name type="scientific">Trapa natans</name>
    <name type="common">Water chestnut</name>
    <dbReference type="NCBI Taxonomy" id="22666"/>
    <lineage>
        <taxon>Eukaryota</taxon>
        <taxon>Viridiplantae</taxon>
        <taxon>Streptophyta</taxon>
        <taxon>Embryophyta</taxon>
        <taxon>Tracheophyta</taxon>
        <taxon>Spermatophyta</taxon>
        <taxon>Magnoliopsida</taxon>
        <taxon>eudicotyledons</taxon>
        <taxon>Gunneridae</taxon>
        <taxon>Pentapetalae</taxon>
        <taxon>rosids</taxon>
        <taxon>malvids</taxon>
        <taxon>Myrtales</taxon>
        <taxon>Lythraceae</taxon>
        <taxon>Trapa</taxon>
    </lineage>
</organism>
<dbReference type="EMBL" id="JAXQNO010000008">
    <property type="protein sequence ID" value="KAK4793146.1"/>
    <property type="molecule type" value="Genomic_DNA"/>
</dbReference>
<comment type="caution">
    <text evidence="6">The sequence shown here is derived from an EMBL/GenBank/DDBJ whole genome shotgun (WGS) entry which is preliminary data.</text>
</comment>
<evidence type="ECO:0000256" key="3">
    <source>
        <dbReference type="ARBA" id="ARBA00022679"/>
    </source>
</evidence>
<accession>A0AAN7MAN8</accession>
<keyword evidence="5" id="KW-0325">Glycoprotein</keyword>
<reference evidence="6 7" key="1">
    <citation type="journal article" date="2023" name="Hortic Res">
        <title>Pangenome of water caltrop reveals structural variations and asymmetric subgenome divergence after allopolyploidization.</title>
        <authorList>
            <person name="Zhang X."/>
            <person name="Chen Y."/>
            <person name="Wang L."/>
            <person name="Yuan Y."/>
            <person name="Fang M."/>
            <person name="Shi L."/>
            <person name="Lu R."/>
            <person name="Comes H.P."/>
            <person name="Ma Y."/>
            <person name="Chen Y."/>
            <person name="Huang G."/>
            <person name="Zhou Y."/>
            <person name="Zheng Z."/>
            <person name="Qiu Y."/>
        </authorList>
    </citation>
    <scope>NUCLEOTIDE SEQUENCE [LARGE SCALE GENOMIC DNA]</scope>
    <source>
        <strain evidence="6">F231</strain>
    </source>
</reference>
<dbReference type="InterPro" id="IPR044610">
    <property type="entry name" value="GLCAT14A/B/C"/>
</dbReference>
<dbReference type="PANTHER" id="PTHR45719">
    <property type="entry name" value="GLYCOSYLTRANSFERASE"/>
    <property type="match status" value="1"/>
</dbReference>
<keyword evidence="2" id="KW-0328">Glycosyltransferase</keyword>
<keyword evidence="4" id="KW-0472">Membrane</keyword>
<evidence type="ECO:0000256" key="5">
    <source>
        <dbReference type="ARBA" id="ARBA00023180"/>
    </source>
</evidence>
<comment type="subcellular location">
    <subcellularLocation>
        <location evidence="1">Membrane</location>
        <topology evidence="1">Single-pass type II membrane protein</topology>
    </subcellularLocation>
</comment>
<evidence type="ECO:0000313" key="6">
    <source>
        <dbReference type="EMBL" id="KAK4793146.1"/>
    </source>
</evidence>
<name>A0AAN7MAN8_TRANT</name>
<dbReference type="PANTHER" id="PTHR45719:SF14">
    <property type="entry name" value="BETA-GLUCURONOSYLTRANSFERASE GLCAT14A"/>
    <property type="match status" value="1"/>
</dbReference>
<evidence type="ECO:0000256" key="1">
    <source>
        <dbReference type="ARBA" id="ARBA00004606"/>
    </source>
</evidence>
<dbReference type="GO" id="GO:0015020">
    <property type="term" value="F:glucuronosyltransferase activity"/>
    <property type="evidence" value="ECO:0007669"/>
    <property type="project" value="InterPro"/>
</dbReference>
<dbReference type="AlphaFoldDB" id="A0AAN7MAN8"/>
<sequence>MGAEKKWLFTLFSAAMLSLIFILHLSMSAITSPGDGFPTPIFRGPHYPPTFAYYISGGPGSKDQIFRLFLAVYHPRNRYLLHLRREASDDERRALAAAVVAVPAVRNFRNADVVGKPNRINFMGASNMAETLRAAAILLKVDSGWDWFITLSASDYPLVTQDDLTHVFSSVRRGLNFIDHTSDLGWKELSFFSFREYFLNILLIFCHGWLKLFSNVCREERIQPIVVDPALYLARRSQIFQATKKRPTPDGFKIFTGSSWVTLSRKFLEYCILGWENLPRTLLMYFNNVMLSEEGYFHTVICNSPEFMNTTVNTDLRFMIWGKPPTMDPLFLNLSNFNQMAQSGAAFARQFHRDDPVLNLIDREILNRRPWQVSPGAWCTGRDSWWNDPCNQWGDVNVFRPGPLARRLGETISHLMEDVKLQVNQCKIKIKR</sequence>
<dbReference type="InterPro" id="IPR003406">
    <property type="entry name" value="Glyco_trans_14"/>
</dbReference>